<dbReference type="InterPro" id="IPR002523">
    <property type="entry name" value="MgTranspt_CorA/ZnTranspt_ZntB"/>
</dbReference>
<keyword evidence="10" id="KW-1185">Reference proteome</keyword>
<evidence type="ECO:0000256" key="3">
    <source>
        <dbReference type="ARBA" id="ARBA00022448"/>
    </source>
</evidence>
<keyword evidence="3" id="KW-0813">Transport</keyword>
<evidence type="ECO:0000256" key="4">
    <source>
        <dbReference type="ARBA" id="ARBA00022475"/>
    </source>
</evidence>
<comment type="caution">
    <text evidence="9">The sequence shown here is derived from an EMBL/GenBank/DDBJ whole genome shotgun (WGS) entry which is preliminary data.</text>
</comment>
<keyword evidence="4" id="KW-1003">Cell membrane</keyword>
<dbReference type="SUPFAM" id="SSF144083">
    <property type="entry name" value="Magnesium transport protein CorA, transmembrane region"/>
    <property type="match status" value="1"/>
</dbReference>
<dbReference type="Gene3D" id="1.20.58.340">
    <property type="entry name" value="Magnesium transport protein CorA, transmembrane region"/>
    <property type="match status" value="2"/>
</dbReference>
<comment type="subcellular location">
    <subcellularLocation>
        <location evidence="1">Cell membrane</location>
        <topology evidence="1">Multi-pass membrane protein</topology>
    </subcellularLocation>
</comment>
<evidence type="ECO:0000256" key="5">
    <source>
        <dbReference type="ARBA" id="ARBA00022692"/>
    </source>
</evidence>
<reference evidence="10" key="1">
    <citation type="journal article" date="2019" name="Int. J. Syst. Evol. Microbiol.">
        <title>The Global Catalogue of Microorganisms (GCM) 10K type strain sequencing project: providing services to taxonomists for standard genome sequencing and annotation.</title>
        <authorList>
            <consortium name="The Broad Institute Genomics Platform"/>
            <consortium name="The Broad Institute Genome Sequencing Center for Infectious Disease"/>
            <person name="Wu L."/>
            <person name="Ma J."/>
        </authorList>
    </citation>
    <scope>NUCLEOTIDE SEQUENCE [LARGE SCALE GENOMIC DNA]</scope>
    <source>
        <strain evidence="10">CGMCC 1.18439</strain>
    </source>
</reference>
<protein>
    <submittedName>
        <fullName evidence="9">Uncharacterized protein</fullName>
    </submittedName>
</protein>
<evidence type="ECO:0000256" key="8">
    <source>
        <dbReference type="SAM" id="Phobius"/>
    </source>
</evidence>
<dbReference type="CDD" id="cd12822">
    <property type="entry name" value="TmCorA-like"/>
    <property type="match status" value="1"/>
</dbReference>
<feature type="transmembrane region" description="Helical" evidence="8">
    <location>
        <begin position="266"/>
        <end position="286"/>
    </location>
</feature>
<dbReference type="PANTHER" id="PTHR46494:SF1">
    <property type="entry name" value="CORA FAMILY METAL ION TRANSPORTER (EUROFUNG)"/>
    <property type="match status" value="1"/>
</dbReference>
<evidence type="ECO:0000313" key="9">
    <source>
        <dbReference type="EMBL" id="GHF95396.1"/>
    </source>
</evidence>
<evidence type="ECO:0000256" key="1">
    <source>
        <dbReference type="ARBA" id="ARBA00004651"/>
    </source>
</evidence>
<dbReference type="Gene3D" id="3.30.460.20">
    <property type="entry name" value="CorA soluble domain-like"/>
    <property type="match status" value="1"/>
</dbReference>
<keyword evidence="5 8" id="KW-0812">Transmembrane</keyword>
<feature type="transmembrane region" description="Helical" evidence="8">
    <location>
        <begin position="234"/>
        <end position="254"/>
    </location>
</feature>
<proteinExistence type="inferred from homology"/>
<dbReference type="Pfam" id="PF01544">
    <property type="entry name" value="CorA"/>
    <property type="match status" value="1"/>
</dbReference>
<evidence type="ECO:0000256" key="6">
    <source>
        <dbReference type="ARBA" id="ARBA00022989"/>
    </source>
</evidence>
<gene>
    <name evidence="9" type="ORF">GCM10017783_04130</name>
</gene>
<evidence type="ECO:0000313" key="10">
    <source>
        <dbReference type="Proteomes" id="UP000632154"/>
    </source>
</evidence>
<evidence type="ECO:0000256" key="2">
    <source>
        <dbReference type="ARBA" id="ARBA00009765"/>
    </source>
</evidence>
<sequence>MERRHLWLHVSEPTNQDLAALAQTFAMNDLALEDSLEPGHASHYEKYPEGDFLTFRTLARPEELAEESERISIFLYADSLLTLSREELPYLERVREIVGRETVDSPAEIAFEILDTGAESFVVFMRALEDRIDILEQRMFDFDHRGKENMVQTVFDLKQRLNHARRLCNEAQDMLTLLARHASASEEDLLRFRDVRDSMNRLGKRLDTSRDNLSNLLAIHSSVQSQRMNEVMRTLAAVSTVFLPLTFLAGVWGMNFEYMPELHWKFGYALAWLSFALVAGALAWVFKRRGWW</sequence>
<dbReference type="Proteomes" id="UP000632154">
    <property type="component" value="Unassembled WGS sequence"/>
</dbReference>
<keyword evidence="7 8" id="KW-0472">Membrane</keyword>
<dbReference type="PANTHER" id="PTHR46494">
    <property type="entry name" value="CORA FAMILY METAL ION TRANSPORTER (EUROFUNG)"/>
    <property type="match status" value="1"/>
</dbReference>
<dbReference type="InterPro" id="IPR045863">
    <property type="entry name" value="CorA_TM1_TM2"/>
</dbReference>
<evidence type="ECO:0000256" key="7">
    <source>
        <dbReference type="ARBA" id="ARBA00023136"/>
    </source>
</evidence>
<dbReference type="InterPro" id="IPR045861">
    <property type="entry name" value="CorA_cytoplasmic_dom"/>
</dbReference>
<organism evidence="9 10">
    <name type="scientific">Deinococcus piscis</name>
    <dbReference type="NCBI Taxonomy" id="394230"/>
    <lineage>
        <taxon>Bacteria</taxon>
        <taxon>Thermotogati</taxon>
        <taxon>Deinococcota</taxon>
        <taxon>Deinococci</taxon>
        <taxon>Deinococcales</taxon>
        <taxon>Deinococcaceae</taxon>
        <taxon>Deinococcus</taxon>
    </lineage>
</organism>
<accession>A0ABQ3K1W8</accession>
<dbReference type="SUPFAM" id="SSF143865">
    <property type="entry name" value="CorA soluble domain-like"/>
    <property type="match status" value="1"/>
</dbReference>
<dbReference type="EMBL" id="BNAL01000003">
    <property type="protein sequence ID" value="GHF95396.1"/>
    <property type="molecule type" value="Genomic_DNA"/>
</dbReference>
<name>A0ABQ3K1W8_9DEIO</name>
<comment type="similarity">
    <text evidence="2">Belongs to the CorA metal ion transporter (MIT) (TC 1.A.35) family.</text>
</comment>
<keyword evidence="6 8" id="KW-1133">Transmembrane helix</keyword>